<dbReference type="PANTHER" id="PTHR10677:SF9">
    <property type="entry name" value="UBIQUILIN-LIKE PROTEIN"/>
    <property type="match status" value="1"/>
</dbReference>
<dbReference type="CTD" id="143630"/>
<dbReference type="SUPFAM" id="SSF46934">
    <property type="entry name" value="UBA-like"/>
    <property type="match status" value="1"/>
</dbReference>
<evidence type="ECO:0000313" key="5">
    <source>
        <dbReference type="Proteomes" id="UP000234681"/>
    </source>
</evidence>
<dbReference type="OrthoDB" id="267397at2759"/>
<dbReference type="Proteomes" id="UP000234681">
    <property type="component" value="Chromosome 1"/>
</dbReference>
<evidence type="ECO:0000256" key="2">
    <source>
        <dbReference type="SAM" id="MobiDB-lite"/>
    </source>
</evidence>
<evidence type="ECO:0000313" key="4">
    <source>
        <dbReference type="EMBL" id="EDM18089.1"/>
    </source>
</evidence>
<name>A6I7E1_RAT</name>
<reference evidence="4 5" key="1">
    <citation type="submission" date="2005-09" db="EMBL/GenBank/DDBJ databases">
        <authorList>
            <person name="Mural R.J."/>
            <person name="Li P.W."/>
            <person name="Adams M.D."/>
            <person name="Amanatides P.G."/>
            <person name="Baden-Tillson H."/>
            <person name="Barnstead M."/>
            <person name="Chin S.H."/>
            <person name="Dew I."/>
            <person name="Evans C.A."/>
            <person name="Ferriera S."/>
            <person name="Flanigan M."/>
            <person name="Fosler C."/>
            <person name="Glodek A."/>
            <person name="Gu Z."/>
            <person name="Holt R.A."/>
            <person name="Jennings D."/>
            <person name="Kraft C.L."/>
            <person name="Lu F."/>
            <person name="Nguyen T."/>
            <person name="Nusskern D.R."/>
            <person name="Pfannkoch C.M."/>
            <person name="Sitter C."/>
            <person name="Sutton G.G."/>
            <person name="Venter J.C."/>
            <person name="Wang Z."/>
            <person name="Woodage T."/>
            <person name="Zheng X.H."/>
            <person name="Zhong F."/>
        </authorList>
    </citation>
    <scope>NUCLEOTIDE SEQUENCE [LARGE SCALE GENOMIC DNA]</scope>
    <source>
        <strain>BN</strain>
        <strain evidence="5">Sprague-Dawley</strain>
    </source>
</reference>
<dbReference type="SUPFAM" id="SSF54236">
    <property type="entry name" value="Ubiquitin-like"/>
    <property type="match status" value="1"/>
</dbReference>
<protein>
    <recommendedName>
        <fullName evidence="1">Ubiquilin-like protein</fullName>
    </recommendedName>
</protein>
<dbReference type="SMR" id="A6I7E1"/>
<dbReference type="RGD" id="1307202">
    <property type="gene designation" value="Ubqlnl"/>
</dbReference>
<dbReference type="InterPro" id="IPR029071">
    <property type="entry name" value="Ubiquitin-like_domsf"/>
</dbReference>
<dbReference type="PANTHER" id="PTHR10677">
    <property type="entry name" value="UBIQUILIN"/>
    <property type="match status" value="1"/>
</dbReference>
<dbReference type="RefSeq" id="NP_001013921.1">
    <property type="nucleotide sequence ID" value="NM_001013899.1"/>
</dbReference>
<evidence type="ECO:0000259" key="3">
    <source>
        <dbReference type="PROSITE" id="PS50053"/>
    </source>
</evidence>
<feature type="domain" description="Ubiquitin-like" evidence="3">
    <location>
        <begin position="31"/>
        <end position="105"/>
    </location>
</feature>
<dbReference type="InterPro" id="IPR000626">
    <property type="entry name" value="Ubiquitin-like_dom"/>
</dbReference>
<dbReference type="AlphaFoldDB" id="A6I7E1"/>
<accession>A6I7E1</accession>
<sequence>MPHIISRSPRMPQSRHPAGVPADGNIPPGVIRVIVKTPGNQNVFTVAEDTSVRQFKEQLSSHFKCQMEQLVLVSMGRLLKDHDTLSQRGITDGHTIHVVIKSKHGSRSLTHSFRNLLTNNPCHQDRNPKGNSSTVCQSAGMSETKVESSILMEPDASKVCTQDPEVGSPEQIEQMLETLCVQRLLSNMFFMHQLPPEHPDMQDLIQQNPEVSHLLDNSEILCQTLELARHLAIIQEIMQIQQPAQNPEHTLNPQPYLGLETIPNGNIVLGQGYDNFNDHMLNGVHVHDLLEDDSFTALLAEQVLEQVQTPSLCQPPPQEQWGQLSSSQVIFANSCGFLTTPTEANLNTTNNASRENPAIAATQGQSNVCAVQQPTEIPSLCTIPVIQEPREGDKDTTIPQGSSAQWLEEDLQQSEEQSSSQITRSMIQLLRTHPHMAAEMLLLLNPPQLNEQWRQQTATPLQSSQLSDLLLALANPKTSQALLQIEHGLQLLATEAPALLPYIEPYLWGLGWLIPSSCDYLDTVPWTWNVQDTVEPQCPESCHKSGTVLQREQPLSGDSSHSLQAPEVRFSKEMECLQAMGFVNYNANLQALIATDGDTNAAIHKLKASQGF</sequence>
<dbReference type="Gene3D" id="1.10.8.10">
    <property type="entry name" value="DNA helicase RuvA subunit, C-terminal domain"/>
    <property type="match status" value="1"/>
</dbReference>
<dbReference type="Pfam" id="PF23195">
    <property type="entry name" value="UBQLN1"/>
    <property type="match status" value="1"/>
</dbReference>
<dbReference type="PROSITE" id="PS50053">
    <property type="entry name" value="UBIQUITIN_2"/>
    <property type="match status" value="1"/>
</dbReference>
<evidence type="ECO:0000313" key="6">
    <source>
        <dbReference type="RGD" id="1307202"/>
    </source>
</evidence>
<organism evidence="4 5">
    <name type="scientific">Rattus norvegicus</name>
    <name type="common">Rat</name>
    <dbReference type="NCBI Taxonomy" id="10116"/>
    <lineage>
        <taxon>Eukaryota</taxon>
        <taxon>Metazoa</taxon>
        <taxon>Chordata</taxon>
        <taxon>Craniata</taxon>
        <taxon>Vertebrata</taxon>
        <taxon>Euteleostomi</taxon>
        <taxon>Mammalia</taxon>
        <taxon>Eutheria</taxon>
        <taxon>Euarchontoglires</taxon>
        <taxon>Glires</taxon>
        <taxon>Rodentia</taxon>
        <taxon>Myomorpha</taxon>
        <taxon>Muroidea</taxon>
        <taxon>Muridae</taxon>
        <taxon>Murinae</taxon>
        <taxon>Rattus</taxon>
    </lineage>
</organism>
<dbReference type="KEGG" id="rno:293287"/>
<dbReference type="InterPro" id="IPR009060">
    <property type="entry name" value="UBA-like_sf"/>
</dbReference>
<dbReference type="Gene3D" id="3.10.20.90">
    <property type="entry name" value="Phosphatidylinositol 3-kinase Catalytic Subunit, Chain A, domain 1"/>
    <property type="match status" value="1"/>
</dbReference>
<dbReference type="CDD" id="cd01808">
    <property type="entry name" value="Ubl_PLICs"/>
    <property type="match status" value="1"/>
</dbReference>
<feature type="region of interest" description="Disordered" evidence="2">
    <location>
        <begin position="1"/>
        <end position="25"/>
    </location>
</feature>
<dbReference type="Pfam" id="PF00240">
    <property type="entry name" value="ubiquitin"/>
    <property type="match status" value="1"/>
</dbReference>
<proteinExistence type="predicted"/>
<dbReference type="EMBL" id="CH473956">
    <property type="protein sequence ID" value="EDM18089.1"/>
    <property type="molecule type" value="Genomic_DNA"/>
</dbReference>
<gene>
    <name evidence="6" type="primary">Ubqlnl</name>
    <name evidence="4" type="synonym">RGD1307202</name>
    <name evidence="4" type="ORF">rCG_40043</name>
</gene>
<dbReference type="SMART" id="SM00213">
    <property type="entry name" value="UBQ"/>
    <property type="match status" value="1"/>
</dbReference>
<dbReference type="InterPro" id="IPR015496">
    <property type="entry name" value="Ubiquilin"/>
</dbReference>
<dbReference type="FunFam" id="3.10.20.90:FF:000095">
    <property type="entry name" value="Ubiquilin 4"/>
    <property type="match status" value="1"/>
</dbReference>
<dbReference type="FunFam" id="1.10.8.10:FF:000077">
    <property type="entry name" value="Ubiquilin like"/>
    <property type="match status" value="1"/>
</dbReference>
<dbReference type="CDD" id="cd14399">
    <property type="entry name" value="UBA_PLICs"/>
    <property type="match status" value="1"/>
</dbReference>
<dbReference type="GeneID" id="293287"/>
<evidence type="ECO:0000256" key="1">
    <source>
        <dbReference type="ARBA" id="ARBA00074668"/>
    </source>
</evidence>
<dbReference type="OMA" id="LSAHFKC"/>